<evidence type="ECO:0000259" key="1">
    <source>
        <dbReference type="Pfam" id="PF00126"/>
    </source>
</evidence>
<evidence type="ECO:0000313" key="2">
    <source>
        <dbReference type="EMBL" id="RMA42335.1"/>
    </source>
</evidence>
<evidence type="ECO:0000313" key="3">
    <source>
        <dbReference type="Proteomes" id="UP000281343"/>
    </source>
</evidence>
<sequence length="103" mass="11244">MAWICDEPAPSSHLLNVADELSFPRAAALTGIGQPAVSLQMAALEPVPLLPKRPFELTLCDVEKRGNRPVRSLTSRILFGISEFQPVCSPHPRDEPTAGRIPF</sequence>
<dbReference type="Proteomes" id="UP000281343">
    <property type="component" value="Unassembled WGS sequence"/>
</dbReference>
<dbReference type="InterPro" id="IPR000847">
    <property type="entry name" value="LysR_HTH_N"/>
</dbReference>
<reference evidence="2 3" key="1">
    <citation type="submission" date="2018-10" db="EMBL/GenBank/DDBJ databases">
        <authorList>
            <person name="Jung H.S."/>
            <person name="Jeon C.O."/>
        </authorList>
    </citation>
    <scope>NUCLEOTIDE SEQUENCE [LARGE SCALE GENOMIC DNA]</scope>
    <source>
        <strain evidence="2 3">MA-7-27</strain>
    </source>
</reference>
<dbReference type="Pfam" id="PF00126">
    <property type="entry name" value="HTH_1"/>
    <property type="match status" value="1"/>
</dbReference>
<keyword evidence="3" id="KW-1185">Reference proteome</keyword>
<dbReference type="SUPFAM" id="SSF46785">
    <property type="entry name" value="Winged helix' DNA-binding domain"/>
    <property type="match status" value="1"/>
</dbReference>
<dbReference type="OrthoDB" id="9808620at2"/>
<accession>A0A3L9Y4G8</accession>
<proteinExistence type="predicted"/>
<feature type="domain" description="HTH lysR-type" evidence="1">
    <location>
        <begin position="14"/>
        <end position="45"/>
    </location>
</feature>
<organism evidence="2 3">
    <name type="scientific">Rhodophyticola porphyridii</name>
    <dbReference type="NCBI Taxonomy" id="1852017"/>
    <lineage>
        <taxon>Bacteria</taxon>
        <taxon>Pseudomonadati</taxon>
        <taxon>Pseudomonadota</taxon>
        <taxon>Alphaproteobacteria</taxon>
        <taxon>Rhodobacterales</taxon>
        <taxon>Roseobacteraceae</taxon>
        <taxon>Rhodophyticola</taxon>
    </lineage>
</organism>
<dbReference type="EMBL" id="RCNT01000004">
    <property type="protein sequence ID" value="RMA42335.1"/>
    <property type="molecule type" value="Genomic_DNA"/>
</dbReference>
<dbReference type="Gene3D" id="1.10.10.10">
    <property type="entry name" value="Winged helix-like DNA-binding domain superfamily/Winged helix DNA-binding domain"/>
    <property type="match status" value="1"/>
</dbReference>
<dbReference type="GO" id="GO:0003700">
    <property type="term" value="F:DNA-binding transcription factor activity"/>
    <property type="evidence" value="ECO:0007669"/>
    <property type="project" value="InterPro"/>
</dbReference>
<protein>
    <submittedName>
        <fullName evidence="2">LysR family transcriptional regulator</fullName>
    </submittedName>
</protein>
<gene>
    <name evidence="2" type="ORF">D9R08_09510</name>
</gene>
<dbReference type="InterPro" id="IPR036390">
    <property type="entry name" value="WH_DNA-bd_sf"/>
</dbReference>
<name>A0A3L9Y4G8_9RHOB</name>
<dbReference type="InterPro" id="IPR036388">
    <property type="entry name" value="WH-like_DNA-bd_sf"/>
</dbReference>
<dbReference type="AlphaFoldDB" id="A0A3L9Y4G8"/>
<comment type="caution">
    <text evidence="2">The sequence shown here is derived from an EMBL/GenBank/DDBJ whole genome shotgun (WGS) entry which is preliminary data.</text>
</comment>